<evidence type="ECO:0000256" key="1">
    <source>
        <dbReference type="SAM" id="MobiDB-lite"/>
    </source>
</evidence>
<dbReference type="AlphaFoldDB" id="A0A9N8Q0F0"/>
<dbReference type="Gene3D" id="3.20.20.80">
    <property type="entry name" value="Glycosidases"/>
    <property type="match status" value="1"/>
</dbReference>
<keyword evidence="4" id="KW-1185">Reference proteome</keyword>
<organism evidence="3 4">
    <name type="scientific">Chrysodeixis includens</name>
    <name type="common">Soybean looper</name>
    <name type="synonym">Pseudoplusia includens</name>
    <dbReference type="NCBI Taxonomy" id="689277"/>
    <lineage>
        <taxon>Eukaryota</taxon>
        <taxon>Metazoa</taxon>
        <taxon>Ecdysozoa</taxon>
        <taxon>Arthropoda</taxon>
        <taxon>Hexapoda</taxon>
        <taxon>Insecta</taxon>
        <taxon>Pterygota</taxon>
        <taxon>Neoptera</taxon>
        <taxon>Endopterygota</taxon>
        <taxon>Lepidoptera</taxon>
        <taxon>Glossata</taxon>
        <taxon>Ditrysia</taxon>
        <taxon>Noctuoidea</taxon>
        <taxon>Noctuidae</taxon>
        <taxon>Plusiinae</taxon>
        <taxon>Chrysodeixis</taxon>
    </lineage>
</organism>
<feature type="transmembrane region" description="Helical" evidence="2">
    <location>
        <begin position="128"/>
        <end position="145"/>
    </location>
</feature>
<dbReference type="GO" id="GO:0005975">
    <property type="term" value="P:carbohydrate metabolic process"/>
    <property type="evidence" value="ECO:0007669"/>
    <property type="project" value="InterPro"/>
</dbReference>
<gene>
    <name evidence="3" type="ORF">CINC_LOCUS12293</name>
</gene>
<reference evidence="3" key="1">
    <citation type="submission" date="2021-12" db="EMBL/GenBank/DDBJ databases">
        <authorList>
            <person name="King R."/>
        </authorList>
    </citation>
    <scope>NUCLEOTIDE SEQUENCE</scope>
</reference>
<keyword evidence="2" id="KW-1133">Transmembrane helix</keyword>
<evidence type="ECO:0000256" key="2">
    <source>
        <dbReference type="SAM" id="Phobius"/>
    </source>
</evidence>
<protein>
    <submittedName>
        <fullName evidence="3">Uncharacterized protein</fullName>
    </submittedName>
</protein>
<accession>A0A9N8Q0F0</accession>
<evidence type="ECO:0000313" key="4">
    <source>
        <dbReference type="Proteomes" id="UP001154114"/>
    </source>
</evidence>
<dbReference type="EMBL" id="LR824011">
    <property type="protein sequence ID" value="CAD0198015.1"/>
    <property type="molecule type" value="Genomic_DNA"/>
</dbReference>
<dbReference type="OrthoDB" id="1740265at2759"/>
<feature type="region of interest" description="Disordered" evidence="1">
    <location>
        <begin position="15"/>
        <end position="44"/>
    </location>
</feature>
<keyword evidence="2" id="KW-0472">Membrane</keyword>
<keyword evidence="2" id="KW-0812">Transmembrane</keyword>
<name>A0A9N8Q0F0_CHRIL</name>
<sequence>MVARRKTGLCALRSPANRPQNARAQTVEVAGDRGPRDSTSCPPVPRDLQTIAQSAGNGNHDQKRMATRYGEKRVDAMNMLALILPGLTFTYQTDVKPERGYDRDKAAKNEIRLSGYCAMVLQNAGQRLINSFTVYIVIFFAYVNLV</sequence>
<evidence type="ECO:0000313" key="3">
    <source>
        <dbReference type="EMBL" id="CAD0198015.1"/>
    </source>
</evidence>
<proteinExistence type="predicted"/>
<dbReference type="Proteomes" id="UP001154114">
    <property type="component" value="Chromosome 8"/>
</dbReference>